<gene>
    <name evidence="1" type="ORF">COO91_10338</name>
</gene>
<dbReference type="AlphaFoldDB" id="A0A2K8T8Z1"/>
<dbReference type="EMBL" id="CP024793">
    <property type="protein sequence ID" value="AUB44120.1"/>
    <property type="molecule type" value="Genomic_DNA"/>
</dbReference>
<keyword evidence="1" id="KW-0614">Plasmid</keyword>
<evidence type="ECO:0000313" key="2">
    <source>
        <dbReference type="Proteomes" id="UP000232003"/>
    </source>
</evidence>
<protein>
    <submittedName>
        <fullName evidence="1">Uncharacterized protein</fullName>
    </submittedName>
</protein>
<keyword evidence="2" id="KW-1185">Reference proteome</keyword>
<proteinExistence type="predicted"/>
<reference evidence="1 2" key="1">
    <citation type="submission" date="2017-11" db="EMBL/GenBank/DDBJ databases">
        <title>Complete genome of a free-living desiccation-tolerant cyanobacterium and its photosynthetic adaptation to extreme terrestrial habitat.</title>
        <authorList>
            <person name="Shang J."/>
        </authorList>
    </citation>
    <scope>NUCLEOTIDE SEQUENCE [LARGE SCALE GENOMIC DNA]</scope>
    <source>
        <strain evidence="1 2">CCNUN1</strain>
        <plasmid evidence="2">pnfsy08</plasmid>
    </source>
</reference>
<evidence type="ECO:0000313" key="1">
    <source>
        <dbReference type="EMBL" id="AUB44120.1"/>
    </source>
</evidence>
<dbReference type="Proteomes" id="UP000232003">
    <property type="component" value="Plasmid pNFSY08"/>
</dbReference>
<organism evidence="1 2">
    <name type="scientific">Nostoc flagelliforme CCNUN1</name>
    <dbReference type="NCBI Taxonomy" id="2038116"/>
    <lineage>
        <taxon>Bacteria</taxon>
        <taxon>Bacillati</taxon>
        <taxon>Cyanobacteriota</taxon>
        <taxon>Cyanophyceae</taxon>
        <taxon>Nostocales</taxon>
        <taxon>Nostocaceae</taxon>
        <taxon>Nostoc</taxon>
    </lineage>
</organism>
<name>A0A2K8T8Z1_9NOSO</name>
<accession>A0A2K8T8Z1</accession>
<geneLocation type="plasmid" evidence="2">
    <name>pnfsy08</name>
</geneLocation>
<sequence>MEGGCNKGTGEAIAYIRRTFTKILYRVIHLAEYIITNA</sequence>
<dbReference type="KEGG" id="nfl:COO91_10338"/>